<dbReference type="Gene3D" id="3.30.160.60">
    <property type="entry name" value="Classic Zinc Finger"/>
    <property type="match status" value="1"/>
</dbReference>
<dbReference type="GO" id="GO:0061630">
    <property type="term" value="F:ubiquitin protein ligase activity"/>
    <property type="evidence" value="ECO:0007669"/>
    <property type="project" value="TreeGrafter"/>
</dbReference>
<dbReference type="SUPFAM" id="SSF63825">
    <property type="entry name" value="YWTD domain"/>
    <property type="match status" value="1"/>
</dbReference>
<dbReference type="SUPFAM" id="SSF57845">
    <property type="entry name" value="B-box zinc-binding domain"/>
    <property type="match status" value="1"/>
</dbReference>
<dbReference type="AlphaFoldDB" id="A0A8S3TE64"/>
<feature type="domain" description="B box-type" evidence="2">
    <location>
        <begin position="7"/>
        <end position="54"/>
    </location>
</feature>
<dbReference type="InterPro" id="IPR000315">
    <property type="entry name" value="Znf_B-box"/>
</dbReference>
<gene>
    <name evidence="3" type="ORF">MEDL_42687</name>
</gene>
<dbReference type="InterPro" id="IPR011042">
    <property type="entry name" value="6-blade_b-propeller_TolB-like"/>
</dbReference>
<protein>
    <recommendedName>
        <fullName evidence="2">B box-type domain-containing protein</fullName>
    </recommendedName>
</protein>
<accession>A0A8S3TE64</accession>
<dbReference type="CDD" id="cd19757">
    <property type="entry name" value="Bbox1"/>
    <property type="match status" value="1"/>
</dbReference>
<keyword evidence="1" id="KW-0862">Zinc</keyword>
<dbReference type="PROSITE" id="PS50119">
    <property type="entry name" value="ZF_BBOX"/>
    <property type="match status" value="2"/>
</dbReference>
<keyword evidence="4" id="KW-1185">Reference proteome</keyword>
<dbReference type="PANTHER" id="PTHR25462:SF296">
    <property type="entry name" value="MEIOTIC P26, ISOFORM F"/>
    <property type="match status" value="1"/>
</dbReference>
<sequence length="450" mass="51861">MNRLDIQVSLSCAVCFTRKNLKYRCLECNVVLCDKCKYTHSFSASNSSHNVLSFDSITMNNCPEHEIRKMHCKKHNTKTYSLFCQTCKILICEDCFVESHSTNHITTSIDIDKFVHEQYTSEDKSKKKSLKTMSSEDSDFIMVDCPEDDSSRTVEIKLIRTFTTNLPAINCIEIINKDEACICHYKGDICKIKLTPTFITNRLKYYDEVKGYNPADIAVNSVGNIFFICKHDNVINQVKKNKHNKFQVSPLSKHFTMEPLCIHIEKDNDSVIWIGLAEFKANFERAHTSSRLVVSMLSDGKVCNIFEHTDAKEPLFTFPWRITTNQDRIYVMDRKSQYTGTVVALNKCGKLKWRYSDINQSFSSRPFFPSDVVVTEFAKIIVLDSANNAFHILSYDGIQLLRQPLEDLKMDYPISMKFDELHYLWIGSGYKGAIDNKLKAKLYKIQITGI</sequence>
<dbReference type="Proteomes" id="UP000683360">
    <property type="component" value="Unassembled WGS sequence"/>
</dbReference>
<name>A0A8S3TE64_MYTED</name>
<comment type="caution">
    <text evidence="3">The sequence shown here is derived from an EMBL/GenBank/DDBJ whole genome shotgun (WGS) entry which is preliminary data.</text>
</comment>
<dbReference type="PANTHER" id="PTHR25462">
    <property type="entry name" value="BONUS, ISOFORM C-RELATED"/>
    <property type="match status" value="1"/>
</dbReference>
<evidence type="ECO:0000313" key="4">
    <source>
        <dbReference type="Proteomes" id="UP000683360"/>
    </source>
</evidence>
<evidence type="ECO:0000259" key="2">
    <source>
        <dbReference type="PROSITE" id="PS50119"/>
    </source>
</evidence>
<dbReference type="Gene3D" id="2.120.10.30">
    <property type="entry name" value="TolB, C-terminal domain"/>
    <property type="match status" value="1"/>
</dbReference>
<dbReference type="InterPro" id="IPR047153">
    <property type="entry name" value="TRIM45/56/19-like"/>
</dbReference>
<dbReference type="OrthoDB" id="6057383at2759"/>
<keyword evidence="1" id="KW-0863">Zinc-finger</keyword>
<evidence type="ECO:0000256" key="1">
    <source>
        <dbReference type="PROSITE-ProRule" id="PRU00024"/>
    </source>
</evidence>
<keyword evidence="1" id="KW-0479">Metal-binding</keyword>
<dbReference type="Pfam" id="PF00643">
    <property type="entry name" value="zf-B_box"/>
    <property type="match status" value="1"/>
</dbReference>
<dbReference type="GO" id="GO:0008270">
    <property type="term" value="F:zinc ion binding"/>
    <property type="evidence" value="ECO:0007669"/>
    <property type="project" value="UniProtKB-KW"/>
</dbReference>
<dbReference type="EMBL" id="CAJPWZ010002038">
    <property type="protein sequence ID" value="CAG2229788.1"/>
    <property type="molecule type" value="Genomic_DNA"/>
</dbReference>
<feature type="domain" description="B box-type" evidence="2">
    <location>
        <begin position="67"/>
        <end position="109"/>
    </location>
</feature>
<organism evidence="3 4">
    <name type="scientific">Mytilus edulis</name>
    <name type="common">Blue mussel</name>
    <dbReference type="NCBI Taxonomy" id="6550"/>
    <lineage>
        <taxon>Eukaryota</taxon>
        <taxon>Metazoa</taxon>
        <taxon>Spiralia</taxon>
        <taxon>Lophotrochozoa</taxon>
        <taxon>Mollusca</taxon>
        <taxon>Bivalvia</taxon>
        <taxon>Autobranchia</taxon>
        <taxon>Pteriomorphia</taxon>
        <taxon>Mytilida</taxon>
        <taxon>Mytiloidea</taxon>
        <taxon>Mytilidae</taxon>
        <taxon>Mytilinae</taxon>
        <taxon>Mytilus</taxon>
    </lineage>
</organism>
<dbReference type="SMART" id="SM00336">
    <property type="entry name" value="BBOX"/>
    <property type="match status" value="2"/>
</dbReference>
<reference evidence="3" key="1">
    <citation type="submission" date="2021-03" db="EMBL/GenBank/DDBJ databases">
        <authorList>
            <person name="Bekaert M."/>
        </authorList>
    </citation>
    <scope>NUCLEOTIDE SEQUENCE</scope>
</reference>
<evidence type="ECO:0000313" key="3">
    <source>
        <dbReference type="EMBL" id="CAG2229788.1"/>
    </source>
</evidence>
<dbReference type="CDD" id="cd19756">
    <property type="entry name" value="Bbox2"/>
    <property type="match status" value="1"/>
</dbReference>
<proteinExistence type="predicted"/>